<organism evidence="4 5">
    <name type="scientific">Candidatus Falkowbacteria bacterium RIFOXYA2_FULL_47_19</name>
    <dbReference type="NCBI Taxonomy" id="1797994"/>
    <lineage>
        <taxon>Bacteria</taxon>
        <taxon>Candidatus Falkowiibacteriota</taxon>
    </lineage>
</organism>
<accession>A0A1F5SHU1</accession>
<keyword evidence="3" id="KW-0732">Signal</keyword>
<keyword evidence="1" id="KW-0175">Coiled coil</keyword>
<protein>
    <submittedName>
        <fullName evidence="4">Uncharacterized protein</fullName>
    </submittedName>
</protein>
<evidence type="ECO:0000256" key="2">
    <source>
        <dbReference type="SAM" id="MobiDB-lite"/>
    </source>
</evidence>
<feature type="compositionally biased region" description="Basic and acidic residues" evidence="2">
    <location>
        <begin position="150"/>
        <end position="167"/>
    </location>
</feature>
<feature type="coiled-coil region" evidence="1">
    <location>
        <begin position="50"/>
        <end position="94"/>
    </location>
</feature>
<feature type="signal peptide" evidence="3">
    <location>
        <begin position="1"/>
        <end position="27"/>
    </location>
</feature>
<proteinExistence type="predicted"/>
<dbReference type="Proteomes" id="UP000178367">
    <property type="component" value="Unassembled WGS sequence"/>
</dbReference>
<evidence type="ECO:0000313" key="4">
    <source>
        <dbReference type="EMBL" id="OGF26288.1"/>
    </source>
</evidence>
<sequence>MRILNLKKSLYSLFLATALVAGGTGRAAGTDLELLLGNNLRQNRNNESGIERLRREVKDALKTVREMNRVREDLGEIERRRSKTERLKIESENELDKARGAEQLEDNIDRLKKIKIESPYYPESEIPGNTVEGLINAGRQEKISSDAIISEKNDADKKPIGEERETVGENTENPVPGKNPPAATENIYISPEKIEGLKNEAALRAGYPQANFSFYFNPVDWNVGSKFEGFGIATDDPTADLDLLLAVIKEPFPDIPRLAPLSADPQSGLAFKTGIGTGDGTVYKGGSFIVLGGPGLPINEGVKFVLINDVYYGAIPVLASVFPEVEFIRANRANEKLKTALENGGNTVK</sequence>
<comment type="caution">
    <text evidence="4">The sequence shown here is derived from an EMBL/GenBank/DDBJ whole genome shotgun (WGS) entry which is preliminary data.</text>
</comment>
<evidence type="ECO:0000256" key="1">
    <source>
        <dbReference type="SAM" id="Coils"/>
    </source>
</evidence>
<name>A0A1F5SHU1_9BACT</name>
<gene>
    <name evidence="4" type="ORF">A2227_03315</name>
</gene>
<feature type="chain" id="PRO_5009521220" evidence="3">
    <location>
        <begin position="28"/>
        <end position="349"/>
    </location>
</feature>
<evidence type="ECO:0000313" key="5">
    <source>
        <dbReference type="Proteomes" id="UP000178367"/>
    </source>
</evidence>
<dbReference type="EMBL" id="MFGB01000016">
    <property type="protein sequence ID" value="OGF26288.1"/>
    <property type="molecule type" value="Genomic_DNA"/>
</dbReference>
<evidence type="ECO:0000256" key="3">
    <source>
        <dbReference type="SAM" id="SignalP"/>
    </source>
</evidence>
<dbReference type="AlphaFoldDB" id="A0A1F5SHU1"/>
<feature type="region of interest" description="Disordered" evidence="2">
    <location>
        <begin position="150"/>
        <end position="184"/>
    </location>
</feature>
<reference evidence="4 5" key="1">
    <citation type="journal article" date="2016" name="Nat. Commun.">
        <title>Thousands of microbial genomes shed light on interconnected biogeochemical processes in an aquifer system.</title>
        <authorList>
            <person name="Anantharaman K."/>
            <person name="Brown C.T."/>
            <person name="Hug L.A."/>
            <person name="Sharon I."/>
            <person name="Castelle C.J."/>
            <person name="Probst A.J."/>
            <person name="Thomas B.C."/>
            <person name="Singh A."/>
            <person name="Wilkins M.J."/>
            <person name="Karaoz U."/>
            <person name="Brodie E.L."/>
            <person name="Williams K.H."/>
            <person name="Hubbard S.S."/>
            <person name="Banfield J.F."/>
        </authorList>
    </citation>
    <scope>NUCLEOTIDE SEQUENCE [LARGE SCALE GENOMIC DNA]</scope>
</reference>